<keyword evidence="4" id="KW-1185">Reference proteome</keyword>
<feature type="compositionally biased region" description="Low complexity" evidence="2">
    <location>
        <begin position="67"/>
        <end position="79"/>
    </location>
</feature>
<protein>
    <recommendedName>
        <fullName evidence="5">DUF4124 domain-containing protein</fullName>
    </recommendedName>
</protein>
<dbReference type="AlphaFoldDB" id="D8PIV8"/>
<dbReference type="OrthoDB" id="9793332at2"/>
<accession>D8PIV8</accession>
<feature type="compositionally biased region" description="Polar residues" evidence="2">
    <location>
        <begin position="390"/>
        <end position="402"/>
    </location>
</feature>
<evidence type="ECO:0008006" key="5">
    <source>
        <dbReference type="Google" id="ProtNLM"/>
    </source>
</evidence>
<sequence length="426" mass="46335">MALSRSGLTLSVFFLLGASTQVITLSDSRASIYTYIDDAGVQTFTNQLDSVPEQYRNSLTSQEYDRPPAVSSAPPRAVAESPTRSADSRVVTASGEYRLGDHDTRTDGARLAVEAAKRDALEQVATYLERVTEVHDMNLTRDDIRSYTAGIVTVLEETITTRVENESIVIRAELTAEIDPQEVAQAIAALREHDNAILELTALRAETDRLQEQLDATNRALAAAPSADEVQQLTRQRDDMLNDLQANALVSRAWTSWAYPTLGLYSYPWIAGPGTNGLLLQAQRLSPRHRHLAQAQQTIATQNGALAPAPTHAFSSPLRRSLLAPSPSTQSRRTPPLLNQQGLPAKVGDIVTIPTPRSVPPVMHQSAPQPQPYQLHPSHFWRPSPPNIHTAPSITQQTPSISSRPSGGYTGHGGGYSRSSGGHRGR</sequence>
<evidence type="ECO:0000256" key="1">
    <source>
        <dbReference type="SAM" id="Coils"/>
    </source>
</evidence>
<reference evidence="3 4" key="1">
    <citation type="journal article" date="2010" name="Proc. Natl. Acad. Sci. U.S.A.">
        <title>A Nitrospira metagenome illuminates the physiology and evolution of globally important nitrite-oxidizing bacteria.</title>
        <authorList>
            <person name="Lucker S."/>
            <person name="Wagner M."/>
            <person name="Maixner F."/>
            <person name="Pelletier E."/>
            <person name="Koch H."/>
            <person name="Vacherie B."/>
            <person name="Rattei T."/>
            <person name="Sinninghe Damste J."/>
            <person name="Spieck E."/>
            <person name="Le Paslier D."/>
            <person name="Daims H."/>
        </authorList>
    </citation>
    <scope>NUCLEOTIDE SEQUENCE [LARGE SCALE GENOMIC DNA]</scope>
</reference>
<dbReference type="EMBL" id="FP929003">
    <property type="protein sequence ID" value="CBK43195.1"/>
    <property type="molecule type" value="Genomic_DNA"/>
</dbReference>
<dbReference type="eggNOG" id="ENOG5033IIR">
    <property type="taxonomic scope" value="Bacteria"/>
</dbReference>
<evidence type="ECO:0000313" key="4">
    <source>
        <dbReference type="Proteomes" id="UP000001660"/>
    </source>
</evidence>
<dbReference type="HOGENOM" id="CLU_643548_0_0_0"/>
<proteinExistence type="predicted"/>
<dbReference type="KEGG" id="nde:NIDE3510"/>
<dbReference type="Proteomes" id="UP000001660">
    <property type="component" value="Chromosome"/>
</dbReference>
<gene>
    <name evidence="3" type="ORF">NIDE3510</name>
</gene>
<organism evidence="3 4">
    <name type="scientific">Nitrospira defluvii</name>
    <dbReference type="NCBI Taxonomy" id="330214"/>
    <lineage>
        <taxon>Bacteria</taxon>
        <taxon>Pseudomonadati</taxon>
        <taxon>Nitrospirota</taxon>
        <taxon>Nitrospiria</taxon>
        <taxon>Nitrospirales</taxon>
        <taxon>Nitrospiraceae</taxon>
        <taxon>Nitrospira</taxon>
    </lineage>
</organism>
<feature type="compositionally biased region" description="Low complexity" evidence="2">
    <location>
        <begin position="315"/>
        <end position="336"/>
    </location>
</feature>
<feature type="coiled-coil region" evidence="1">
    <location>
        <begin position="193"/>
        <end position="220"/>
    </location>
</feature>
<evidence type="ECO:0000256" key="2">
    <source>
        <dbReference type="SAM" id="MobiDB-lite"/>
    </source>
</evidence>
<keyword evidence="1" id="KW-0175">Coiled coil</keyword>
<feature type="region of interest" description="Disordered" evidence="2">
    <location>
        <begin position="302"/>
        <end position="426"/>
    </location>
</feature>
<evidence type="ECO:0000313" key="3">
    <source>
        <dbReference type="EMBL" id="CBK43195.1"/>
    </source>
</evidence>
<name>D8PIV8_9BACT</name>
<feature type="region of interest" description="Disordered" evidence="2">
    <location>
        <begin position="60"/>
        <end position="87"/>
    </location>
</feature>